<dbReference type="EMBL" id="VCGU01000007">
    <property type="protein sequence ID" value="TRY74071.1"/>
    <property type="molecule type" value="Genomic_DNA"/>
</dbReference>
<dbReference type="AlphaFoldDB" id="A0A553P8Q7"/>
<reference evidence="3 4" key="1">
    <citation type="journal article" date="2018" name="Nat. Ecol. Evol.">
        <title>Genomic signatures of mitonuclear coevolution across populations of Tigriopus californicus.</title>
        <authorList>
            <person name="Barreto F.S."/>
            <person name="Watson E.T."/>
            <person name="Lima T.G."/>
            <person name="Willett C.S."/>
            <person name="Edmands S."/>
            <person name="Li W."/>
            <person name="Burton R.S."/>
        </authorList>
    </citation>
    <scope>NUCLEOTIDE SEQUENCE [LARGE SCALE GENOMIC DNA]</scope>
    <source>
        <strain evidence="3 4">San Diego</strain>
    </source>
</reference>
<keyword evidence="2" id="KW-0812">Transmembrane</keyword>
<sequence length="267" mass="30561">MNFAELTEKRDKKCRWHLPNCANGFTVGLFGILPVIMFSIILVTKLREGFDQKLDHIQTNLNKANELAETRLQWNEILAQKVESLQKSQKQCKLILGKASKTLSTLNLAFRVHWDHADQLKRNLNFSRFQLKSTLGQLLAIKNQTISIQTNNTHLMNENKDLKERLANESLATSDHREEILKLKGEMEDLRSNTSMLKGEKESLEKVLKVKIDADSNKTTVEPMLNNESDVIDQHKDSIAKIVEEKIKETLLESQPLNNGTKETPTM</sequence>
<protein>
    <submittedName>
        <fullName evidence="3">Uncharacterized protein</fullName>
    </submittedName>
</protein>
<gene>
    <name evidence="3" type="ORF">TCAL_12636</name>
</gene>
<organism evidence="3 4">
    <name type="scientific">Tigriopus californicus</name>
    <name type="common">Marine copepod</name>
    <dbReference type="NCBI Taxonomy" id="6832"/>
    <lineage>
        <taxon>Eukaryota</taxon>
        <taxon>Metazoa</taxon>
        <taxon>Ecdysozoa</taxon>
        <taxon>Arthropoda</taxon>
        <taxon>Crustacea</taxon>
        <taxon>Multicrustacea</taxon>
        <taxon>Hexanauplia</taxon>
        <taxon>Copepoda</taxon>
        <taxon>Harpacticoida</taxon>
        <taxon>Harpacticidae</taxon>
        <taxon>Tigriopus</taxon>
    </lineage>
</organism>
<accession>A0A553P8Q7</accession>
<dbReference type="Proteomes" id="UP000318571">
    <property type="component" value="Chromosome 3"/>
</dbReference>
<comment type="caution">
    <text evidence="3">The sequence shown here is derived from an EMBL/GenBank/DDBJ whole genome shotgun (WGS) entry which is preliminary data.</text>
</comment>
<feature type="coiled-coil region" evidence="1">
    <location>
        <begin position="152"/>
        <end position="207"/>
    </location>
</feature>
<evidence type="ECO:0000256" key="1">
    <source>
        <dbReference type="SAM" id="Coils"/>
    </source>
</evidence>
<keyword evidence="2" id="KW-1133">Transmembrane helix</keyword>
<evidence type="ECO:0000313" key="4">
    <source>
        <dbReference type="Proteomes" id="UP000318571"/>
    </source>
</evidence>
<name>A0A553P8Q7_TIGCA</name>
<keyword evidence="4" id="KW-1185">Reference proteome</keyword>
<keyword evidence="1" id="KW-0175">Coiled coil</keyword>
<evidence type="ECO:0000256" key="2">
    <source>
        <dbReference type="SAM" id="Phobius"/>
    </source>
</evidence>
<proteinExistence type="predicted"/>
<feature type="transmembrane region" description="Helical" evidence="2">
    <location>
        <begin position="21"/>
        <end position="43"/>
    </location>
</feature>
<keyword evidence="2" id="KW-0472">Membrane</keyword>
<evidence type="ECO:0000313" key="3">
    <source>
        <dbReference type="EMBL" id="TRY74071.1"/>
    </source>
</evidence>